<keyword evidence="1" id="KW-0343">GTPase activation</keyword>
<dbReference type="OrthoDB" id="10264062at2759"/>
<dbReference type="GO" id="GO:0005096">
    <property type="term" value="F:GTPase activator activity"/>
    <property type="evidence" value="ECO:0007669"/>
    <property type="project" value="UniProtKB-KW"/>
</dbReference>
<gene>
    <name evidence="3" type="primary">GYP7</name>
    <name evidence="3" type="ORF">DNF11_1648</name>
</gene>
<feature type="domain" description="Rab-GAP TBC" evidence="2">
    <location>
        <begin position="331"/>
        <end position="574"/>
    </location>
</feature>
<dbReference type="Gene3D" id="1.10.472.80">
    <property type="entry name" value="Ypt/Rab-GAP domain of gyp1p, domain 3"/>
    <property type="match status" value="1"/>
</dbReference>
<evidence type="ECO:0000259" key="2">
    <source>
        <dbReference type="PROSITE" id="PS50086"/>
    </source>
</evidence>
<dbReference type="Pfam" id="PF00566">
    <property type="entry name" value="RabGAP-TBC"/>
    <property type="match status" value="1"/>
</dbReference>
<reference evidence="3 4" key="1">
    <citation type="submission" date="2018-10" db="EMBL/GenBank/DDBJ databases">
        <title>Complete genome sequence of Malassezia restricta CBS 7877.</title>
        <authorList>
            <person name="Morand S.C."/>
            <person name="Bertignac M."/>
            <person name="Iltis A."/>
            <person name="Kolder I."/>
            <person name="Pirovano W."/>
            <person name="Jourdain R."/>
            <person name="Clavaud C."/>
        </authorList>
    </citation>
    <scope>NUCLEOTIDE SEQUENCE [LARGE SCALE GENOMIC DNA]</scope>
    <source>
        <strain evidence="3 4">CBS 7877</strain>
    </source>
</reference>
<evidence type="ECO:0000313" key="3">
    <source>
        <dbReference type="EMBL" id="AYO42598.1"/>
    </source>
</evidence>
<dbReference type="InterPro" id="IPR000195">
    <property type="entry name" value="Rab-GAP-TBC_dom"/>
</dbReference>
<dbReference type="VEuPathDB" id="FungiDB:DNF11_1648"/>
<organism evidence="3 4">
    <name type="scientific">Malassezia restricta (strain ATCC 96810 / NBRC 103918 / CBS 7877)</name>
    <name type="common">Seborrheic dermatitis infection agent</name>
    <dbReference type="NCBI Taxonomy" id="425264"/>
    <lineage>
        <taxon>Eukaryota</taxon>
        <taxon>Fungi</taxon>
        <taxon>Dikarya</taxon>
        <taxon>Basidiomycota</taxon>
        <taxon>Ustilaginomycotina</taxon>
        <taxon>Malasseziomycetes</taxon>
        <taxon>Malasseziales</taxon>
        <taxon>Malasseziaceae</taxon>
        <taxon>Malassezia</taxon>
    </lineage>
</organism>
<dbReference type="InterPro" id="IPR035969">
    <property type="entry name" value="Rab-GAP_TBC_sf"/>
</dbReference>
<sequence>MTGGQAVLALPAAVHPTARTCDNVHGRVQIGTEGDAPQHARNMMVHFGVPDAPQHPCAFRVPLRDLRAIREHVPSAMRPIGFVELYAQSKHTLFFHTCPYDEHRRASSDWDGHRLVDALVPFADILASQQVPSLYLINPSAEERAKHQTPRFADDAIEAVLARRSPLPPAPTHSDTLAAWAKSTHMSVLTQLSHVMRGARDSGHAFLSHPIVRRAAPQLSASQAGPYMVSAQTDSTAPTSSDPLSVEFDAARVYLTKWARQVAQEGELNRMAEQAMLRDPDRDAESLLGTSYLPTLPQTDKLVPLTHAACTELLESGAPAHDIAQRVFRHGLTPEARRLLWPYMLGALPLNSRRQGRDAQDAEMQRTYDMWKQRWFGQPRPRAAEHEASQHRIWIDCLRADTKHDFFQHEPPLDIEAHVVASGWLRSRPQGAEHAQVNKHLFLLSEILWTFDVYAEHANDTKLPAIEGYVQGMSDLCSVCYVACSGDEARTFWTFVALMRMWGSHYVADQSGMRHELLLLQRLVAELCPRLYAYLQRIDGLNLFFCFRWLLVCFKREFVLDDVLRIWDAMWSARWSEAEHRGWPLCTHMHLFVALAILESHERLILRYLASFDEVLMFIHSLAFQLDATSVLRRAEALVYRLRSRVGQEPPVDEELRSMVLC</sequence>
<dbReference type="EMBL" id="CP033150">
    <property type="protein sequence ID" value="AYO42598.1"/>
    <property type="molecule type" value="Genomic_DNA"/>
</dbReference>
<dbReference type="SUPFAM" id="SSF47923">
    <property type="entry name" value="Ypt/Rab-GAP domain of gyp1p"/>
    <property type="match status" value="2"/>
</dbReference>
<dbReference type="SMART" id="SM00164">
    <property type="entry name" value="TBC"/>
    <property type="match status" value="1"/>
</dbReference>
<evidence type="ECO:0000313" key="4">
    <source>
        <dbReference type="Proteomes" id="UP000269793"/>
    </source>
</evidence>
<protein>
    <submittedName>
        <fullName evidence="3">GTPase-activating protein GYP7</fullName>
    </submittedName>
</protein>
<evidence type="ECO:0000256" key="1">
    <source>
        <dbReference type="ARBA" id="ARBA00022468"/>
    </source>
</evidence>
<dbReference type="PANTHER" id="PTHR22957">
    <property type="entry name" value="TBC1 DOMAIN FAMILY MEMBER GTPASE-ACTIVATING PROTEIN"/>
    <property type="match status" value="1"/>
</dbReference>
<proteinExistence type="predicted"/>
<dbReference type="STRING" id="425264.A0A3G2S644"/>
<keyword evidence="4" id="KW-1185">Reference proteome</keyword>
<dbReference type="Gene3D" id="1.10.8.270">
    <property type="entry name" value="putative rabgap domain of human tbc1 domain family member 14 like domains"/>
    <property type="match status" value="1"/>
</dbReference>
<dbReference type="Proteomes" id="UP000269793">
    <property type="component" value="Chromosome III"/>
</dbReference>
<name>A0A3G2S644_MALR7</name>
<dbReference type="AlphaFoldDB" id="A0A3G2S644"/>
<accession>A0A3G2S644</accession>
<dbReference type="PROSITE" id="PS50086">
    <property type="entry name" value="TBC_RABGAP"/>
    <property type="match status" value="1"/>
</dbReference>
<dbReference type="PANTHER" id="PTHR22957:SF502">
    <property type="entry name" value="SMALL G PROTEIN SIGNALING MODULATOR 2-RELATED"/>
    <property type="match status" value="1"/>
</dbReference>